<dbReference type="InterPro" id="IPR001362">
    <property type="entry name" value="Glyco_hydro_32"/>
</dbReference>
<evidence type="ECO:0000313" key="8">
    <source>
        <dbReference type="EnsemblPlants" id="Pp3c9_23640V3.1"/>
    </source>
</evidence>
<keyword evidence="2 4" id="KW-0378">Hydrolase</keyword>
<evidence type="ECO:0000256" key="2">
    <source>
        <dbReference type="ARBA" id="ARBA00022801"/>
    </source>
</evidence>
<comment type="similarity">
    <text evidence="1 4">Belongs to the glycosyl hydrolase 32 family.</text>
</comment>
<dbReference type="InParanoid" id="A0A2K1K4B9"/>
<dbReference type="PaxDb" id="3218-PP1S238_22V6.1"/>
<reference evidence="7 9" key="1">
    <citation type="journal article" date="2008" name="Science">
        <title>The Physcomitrella genome reveals evolutionary insights into the conquest of land by plants.</title>
        <authorList>
            <person name="Rensing S."/>
            <person name="Lang D."/>
            <person name="Zimmer A."/>
            <person name="Terry A."/>
            <person name="Salamov A."/>
            <person name="Shapiro H."/>
            <person name="Nishiyama T."/>
            <person name="Perroud P.-F."/>
            <person name="Lindquist E."/>
            <person name="Kamisugi Y."/>
            <person name="Tanahashi T."/>
            <person name="Sakakibara K."/>
            <person name="Fujita T."/>
            <person name="Oishi K."/>
            <person name="Shin-I T."/>
            <person name="Kuroki Y."/>
            <person name="Toyoda A."/>
            <person name="Suzuki Y."/>
            <person name="Hashimoto A."/>
            <person name="Yamaguchi K."/>
            <person name="Sugano A."/>
            <person name="Kohara Y."/>
            <person name="Fujiyama A."/>
            <person name="Anterola A."/>
            <person name="Aoki S."/>
            <person name="Ashton N."/>
            <person name="Barbazuk W.B."/>
            <person name="Barker E."/>
            <person name="Bennetzen J."/>
            <person name="Bezanilla M."/>
            <person name="Blankenship R."/>
            <person name="Cho S.H."/>
            <person name="Dutcher S."/>
            <person name="Estelle M."/>
            <person name="Fawcett J.A."/>
            <person name="Gundlach H."/>
            <person name="Hanada K."/>
            <person name="Heyl A."/>
            <person name="Hicks K.A."/>
            <person name="Hugh J."/>
            <person name="Lohr M."/>
            <person name="Mayer K."/>
            <person name="Melkozernov A."/>
            <person name="Murata T."/>
            <person name="Nelson D."/>
            <person name="Pils B."/>
            <person name="Prigge M."/>
            <person name="Reiss B."/>
            <person name="Renner T."/>
            <person name="Rombauts S."/>
            <person name="Rushton P."/>
            <person name="Sanderfoot A."/>
            <person name="Schween G."/>
            <person name="Shiu S.-H."/>
            <person name="Stueber K."/>
            <person name="Theodoulou F.L."/>
            <person name="Tu H."/>
            <person name="Van de Peer Y."/>
            <person name="Verrier P.J."/>
            <person name="Waters E."/>
            <person name="Wood A."/>
            <person name="Yang L."/>
            <person name="Cove D."/>
            <person name="Cuming A."/>
            <person name="Hasebe M."/>
            <person name="Lucas S."/>
            <person name="Mishler D.B."/>
            <person name="Reski R."/>
            <person name="Grigoriev I."/>
            <person name="Quatrano R.S."/>
            <person name="Boore J.L."/>
        </authorList>
    </citation>
    <scope>NUCLEOTIDE SEQUENCE [LARGE SCALE GENOMIC DNA]</scope>
    <source>
        <strain evidence="8 9">cv. Gransden 2004</strain>
    </source>
</reference>
<name>A0A2K1K4B9_PHYPA</name>
<protein>
    <submittedName>
        <fullName evidence="7 8">Uncharacterized protein</fullName>
    </submittedName>
</protein>
<keyword evidence="3 4" id="KW-0326">Glycosidase</keyword>
<dbReference type="STRING" id="3218.A0A2K1K4B9"/>
<dbReference type="Pfam" id="PF00251">
    <property type="entry name" value="Glyco_hydro_32N"/>
    <property type="match status" value="1"/>
</dbReference>
<dbReference type="SUPFAM" id="SSF75005">
    <property type="entry name" value="Arabinanase/levansucrase/invertase"/>
    <property type="match status" value="1"/>
</dbReference>
<evidence type="ECO:0000256" key="3">
    <source>
        <dbReference type="ARBA" id="ARBA00023295"/>
    </source>
</evidence>
<proteinExistence type="inferred from homology"/>
<organism evidence="7">
    <name type="scientific">Physcomitrium patens</name>
    <name type="common">Spreading-leaved earth moss</name>
    <name type="synonym">Physcomitrella patens</name>
    <dbReference type="NCBI Taxonomy" id="3218"/>
    <lineage>
        <taxon>Eukaryota</taxon>
        <taxon>Viridiplantae</taxon>
        <taxon>Streptophyta</taxon>
        <taxon>Embryophyta</taxon>
        <taxon>Bryophyta</taxon>
        <taxon>Bryophytina</taxon>
        <taxon>Bryopsida</taxon>
        <taxon>Funariidae</taxon>
        <taxon>Funariales</taxon>
        <taxon>Funariaceae</taxon>
        <taxon>Physcomitrium</taxon>
    </lineage>
</organism>
<dbReference type="EMBL" id="ABEU02000009">
    <property type="protein sequence ID" value="PNR48608.1"/>
    <property type="molecule type" value="Genomic_DNA"/>
</dbReference>
<feature type="domain" description="Glycosyl hydrolase family 32 N-terminal" evidence="5">
    <location>
        <begin position="37"/>
        <end position="167"/>
    </location>
</feature>
<dbReference type="Pfam" id="PF08244">
    <property type="entry name" value="Glyco_hydro_32C"/>
    <property type="match status" value="1"/>
</dbReference>
<keyword evidence="9" id="KW-1185">Reference proteome</keyword>
<dbReference type="InterPro" id="IPR050551">
    <property type="entry name" value="Fructan_Metab_Enzymes"/>
</dbReference>
<dbReference type="PANTHER" id="PTHR31953">
    <property type="entry name" value="BETA-FRUCTOFURANOSIDASE, INSOLUBLE ISOENZYME CWINV1-RELATED"/>
    <property type="match status" value="1"/>
</dbReference>
<dbReference type="Gene3D" id="2.60.120.560">
    <property type="entry name" value="Exo-inulinase, domain 1"/>
    <property type="match status" value="1"/>
</dbReference>
<gene>
    <name evidence="7" type="ORF">PHYPA_013085</name>
</gene>
<sequence length="421" mass="47714">MFSREVNYYTDVELRDDYENNTLRIDAERYLQRPSYHFRPEKDWMNGVSSTTCLLSKDPCFYNGFYHFFYQYNPHGAVWGNIVWGHAVSRDMIHWQHLDIALILDKWYDIQGVWSGSVTMREDGVPIILYTGSSYASEQTQCIANPADPSDPLLRKWVKDHENPILRFLIQAADVNKGWSSVQAIPRAVWLDRNTLKGLIQDPIEEVKTLRGSKVQQGTVKLAPGEVLGIRGATGRQLDIEVVFEYPDVTHTINSGTFNLDRDLVNCNQGGAAHRGLFGPFGLLVLADENLREQTAIFFYISYSRDQGKRATSFCSDQSRSSLLSDVATTVYGSFVEILPSEDSLSLRVLVDKSIVESFVQGGRMVITSRVYPIIAMNKTSHLYFLNNATTSINVRSIDVWQMHPAAYGTLQCHRCSAAIR</sequence>
<evidence type="ECO:0000256" key="1">
    <source>
        <dbReference type="ARBA" id="ARBA00009902"/>
    </source>
</evidence>
<evidence type="ECO:0000259" key="5">
    <source>
        <dbReference type="Pfam" id="PF00251"/>
    </source>
</evidence>
<dbReference type="AlphaFoldDB" id="A0A2K1K4B9"/>
<evidence type="ECO:0000313" key="7">
    <source>
        <dbReference type="EMBL" id="PNR48608.1"/>
    </source>
</evidence>
<dbReference type="CDD" id="cd18624">
    <property type="entry name" value="GH32_Fruct1-like"/>
    <property type="match status" value="1"/>
</dbReference>
<evidence type="ECO:0000313" key="9">
    <source>
        <dbReference type="Proteomes" id="UP000006727"/>
    </source>
</evidence>
<dbReference type="InterPro" id="IPR013148">
    <property type="entry name" value="Glyco_hydro_32_N"/>
</dbReference>
<dbReference type="GO" id="GO:0005975">
    <property type="term" value="P:carbohydrate metabolic process"/>
    <property type="evidence" value="ECO:0007669"/>
    <property type="project" value="InterPro"/>
</dbReference>
<feature type="domain" description="Glycosyl hydrolase family 32 C-terminal" evidence="6">
    <location>
        <begin position="206"/>
        <end position="402"/>
    </location>
</feature>
<dbReference type="SUPFAM" id="SSF49899">
    <property type="entry name" value="Concanavalin A-like lectins/glucanases"/>
    <property type="match status" value="1"/>
</dbReference>
<dbReference type="EnsemblPlants" id="Pp3c9_23640V3.1">
    <property type="protein sequence ID" value="Pp3c9_23640V3.1"/>
    <property type="gene ID" value="Pp3c9_23640"/>
</dbReference>
<dbReference type="SMART" id="SM00640">
    <property type="entry name" value="Glyco_32"/>
    <property type="match status" value="1"/>
</dbReference>
<accession>A0A2K1K4B9</accession>
<dbReference type="Gene3D" id="2.115.10.20">
    <property type="entry name" value="Glycosyl hydrolase domain, family 43"/>
    <property type="match status" value="2"/>
</dbReference>
<dbReference type="GO" id="GO:0004553">
    <property type="term" value="F:hydrolase activity, hydrolyzing O-glycosyl compounds"/>
    <property type="evidence" value="ECO:0007669"/>
    <property type="project" value="InterPro"/>
</dbReference>
<dbReference type="Proteomes" id="UP000006727">
    <property type="component" value="Chromosome 9"/>
</dbReference>
<dbReference type="InterPro" id="IPR023296">
    <property type="entry name" value="Glyco_hydro_beta-prop_sf"/>
</dbReference>
<dbReference type="Gramene" id="Pp3c9_23640V3.1">
    <property type="protein sequence ID" value="Pp3c9_23640V3.1"/>
    <property type="gene ID" value="Pp3c9_23640"/>
</dbReference>
<evidence type="ECO:0000256" key="4">
    <source>
        <dbReference type="RuleBase" id="RU362110"/>
    </source>
</evidence>
<reference evidence="8" key="3">
    <citation type="submission" date="2020-12" db="UniProtKB">
        <authorList>
            <consortium name="EnsemblPlants"/>
        </authorList>
    </citation>
    <scope>IDENTIFICATION</scope>
</reference>
<reference evidence="7 9" key="2">
    <citation type="journal article" date="2018" name="Plant J.">
        <title>The Physcomitrella patens chromosome-scale assembly reveals moss genome structure and evolution.</title>
        <authorList>
            <person name="Lang D."/>
            <person name="Ullrich K.K."/>
            <person name="Murat F."/>
            <person name="Fuchs J."/>
            <person name="Jenkins J."/>
            <person name="Haas F.B."/>
            <person name="Piednoel M."/>
            <person name="Gundlach H."/>
            <person name="Van Bel M."/>
            <person name="Meyberg R."/>
            <person name="Vives C."/>
            <person name="Morata J."/>
            <person name="Symeonidi A."/>
            <person name="Hiss M."/>
            <person name="Muchero W."/>
            <person name="Kamisugi Y."/>
            <person name="Saleh O."/>
            <person name="Blanc G."/>
            <person name="Decker E.L."/>
            <person name="van Gessel N."/>
            <person name="Grimwood J."/>
            <person name="Hayes R.D."/>
            <person name="Graham S.W."/>
            <person name="Gunter L.E."/>
            <person name="McDaniel S.F."/>
            <person name="Hoernstein S.N.W."/>
            <person name="Larsson A."/>
            <person name="Li F.W."/>
            <person name="Perroud P.F."/>
            <person name="Phillips J."/>
            <person name="Ranjan P."/>
            <person name="Rokshar D.S."/>
            <person name="Rothfels C.J."/>
            <person name="Schneider L."/>
            <person name="Shu S."/>
            <person name="Stevenson D.W."/>
            <person name="Thummler F."/>
            <person name="Tillich M."/>
            <person name="Villarreal Aguilar J.C."/>
            <person name="Widiez T."/>
            <person name="Wong G.K."/>
            <person name="Wymore A."/>
            <person name="Zhang Y."/>
            <person name="Zimmer A.D."/>
            <person name="Quatrano R.S."/>
            <person name="Mayer K.F.X."/>
            <person name="Goodstein D."/>
            <person name="Casacuberta J.M."/>
            <person name="Vandepoele K."/>
            <person name="Reski R."/>
            <person name="Cuming A.C."/>
            <person name="Tuskan G.A."/>
            <person name="Maumus F."/>
            <person name="Salse J."/>
            <person name="Schmutz J."/>
            <person name="Rensing S.A."/>
        </authorList>
    </citation>
    <scope>NUCLEOTIDE SEQUENCE [LARGE SCALE GENOMIC DNA]</scope>
    <source>
        <strain evidence="8 9">cv. Gransden 2004</strain>
    </source>
</reference>
<dbReference type="OMA" id="QTQCIAN"/>
<evidence type="ECO:0000259" key="6">
    <source>
        <dbReference type="Pfam" id="PF08244"/>
    </source>
</evidence>
<dbReference type="InterPro" id="IPR013320">
    <property type="entry name" value="ConA-like_dom_sf"/>
</dbReference>
<dbReference type="InterPro" id="IPR013189">
    <property type="entry name" value="Glyco_hydro_32_C"/>
</dbReference>